<evidence type="ECO:0000259" key="3">
    <source>
        <dbReference type="PROSITE" id="PS50102"/>
    </source>
</evidence>
<dbReference type="GO" id="GO:0008597">
    <property type="term" value="F:calcium-dependent protein serine/threonine phosphatase regulator activity"/>
    <property type="evidence" value="ECO:0007669"/>
    <property type="project" value="TreeGrafter"/>
</dbReference>
<dbReference type="GO" id="GO:0019722">
    <property type="term" value="P:calcium-mediated signaling"/>
    <property type="evidence" value="ECO:0007669"/>
    <property type="project" value="InterPro"/>
</dbReference>
<proteinExistence type="inferred from homology"/>
<dbReference type="GO" id="GO:0005737">
    <property type="term" value="C:cytoplasm"/>
    <property type="evidence" value="ECO:0007669"/>
    <property type="project" value="TreeGrafter"/>
</dbReference>
<protein>
    <submittedName>
        <fullName evidence="4">Calcipressin-1</fullName>
    </submittedName>
</protein>
<dbReference type="InterPro" id="IPR012677">
    <property type="entry name" value="Nucleotide-bd_a/b_plait_sf"/>
</dbReference>
<evidence type="ECO:0000313" key="4">
    <source>
        <dbReference type="EMBL" id="KAJ3040176.1"/>
    </source>
</evidence>
<feature type="domain" description="RRM" evidence="3">
    <location>
        <begin position="25"/>
        <end position="100"/>
    </location>
</feature>
<dbReference type="EMBL" id="JADGJD010001578">
    <property type="protein sequence ID" value="KAJ3040176.1"/>
    <property type="molecule type" value="Genomic_DNA"/>
</dbReference>
<name>A0AAD5SAS3_9FUNG</name>
<dbReference type="AlphaFoldDB" id="A0AAD5SAS3"/>
<dbReference type="PANTHER" id="PTHR10300:SF14">
    <property type="entry name" value="PROTEIN SARAH"/>
    <property type="match status" value="1"/>
</dbReference>
<dbReference type="GO" id="GO:0005634">
    <property type="term" value="C:nucleus"/>
    <property type="evidence" value="ECO:0007669"/>
    <property type="project" value="TreeGrafter"/>
</dbReference>
<dbReference type="InterPro" id="IPR035979">
    <property type="entry name" value="RBD_domain_sf"/>
</dbReference>
<keyword evidence="5" id="KW-1185">Reference proteome</keyword>
<accession>A0AAD5SAS3</accession>
<reference evidence="4" key="1">
    <citation type="submission" date="2020-05" db="EMBL/GenBank/DDBJ databases">
        <title>Phylogenomic resolution of chytrid fungi.</title>
        <authorList>
            <person name="Stajich J.E."/>
            <person name="Amses K."/>
            <person name="Simmons R."/>
            <person name="Seto K."/>
            <person name="Myers J."/>
            <person name="Bonds A."/>
            <person name="Quandt C.A."/>
            <person name="Barry K."/>
            <person name="Liu P."/>
            <person name="Grigoriev I."/>
            <person name="Longcore J.E."/>
            <person name="James T.Y."/>
        </authorList>
    </citation>
    <scope>NUCLEOTIDE SEQUENCE</scope>
    <source>
        <strain evidence="4">JEL0318</strain>
    </source>
</reference>
<dbReference type="PROSITE" id="PS50102">
    <property type="entry name" value="RRM"/>
    <property type="match status" value="1"/>
</dbReference>
<dbReference type="Pfam" id="PF04847">
    <property type="entry name" value="Calcipressin"/>
    <property type="match status" value="1"/>
</dbReference>
<comment type="similarity">
    <text evidence="1">Belongs to the RCAN family.</text>
</comment>
<dbReference type="InterPro" id="IPR006931">
    <property type="entry name" value="Calcipressin"/>
</dbReference>
<dbReference type="GO" id="GO:0003723">
    <property type="term" value="F:RNA binding"/>
    <property type="evidence" value="ECO:0007669"/>
    <property type="project" value="UniProtKB-UniRule"/>
</dbReference>
<evidence type="ECO:0000256" key="1">
    <source>
        <dbReference type="ARBA" id="ARBA00008209"/>
    </source>
</evidence>
<dbReference type="Proteomes" id="UP001212841">
    <property type="component" value="Unassembled WGS sequence"/>
</dbReference>
<evidence type="ECO:0000313" key="5">
    <source>
        <dbReference type="Proteomes" id="UP001212841"/>
    </source>
</evidence>
<comment type="caution">
    <text evidence="4">The sequence shown here is derived from an EMBL/GenBank/DDBJ whole genome shotgun (WGS) entry which is preliminary data.</text>
</comment>
<keyword evidence="2" id="KW-0694">RNA-binding</keyword>
<dbReference type="Gene3D" id="3.30.70.330">
    <property type="match status" value="1"/>
</dbReference>
<evidence type="ECO:0000256" key="2">
    <source>
        <dbReference type="PROSITE-ProRule" id="PRU00176"/>
    </source>
</evidence>
<feature type="non-terminal residue" evidence="4">
    <location>
        <position position="188"/>
    </location>
</feature>
<gene>
    <name evidence="4" type="primary">RCAN1</name>
    <name evidence="4" type="ORF">HK097_002623</name>
</gene>
<dbReference type="SUPFAM" id="SSF54928">
    <property type="entry name" value="RNA-binding domain, RBD"/>
    <property type="match status" value="1"/>
</dbReference>
<sequence>MGIPNHITINPPAISLFEPDALATNTLILANLAPQAFENEGSAVRVVLERFGRVVRLSLLKSFLRVVVVFDSTADSQHAKDALHMVEFLGRELRVYFGDHTDTTHLSNPSAQPLNFLRVPEPEKNFLLSPPGSPPIGWVQLRESSPVSGGHNDALLDALHQLENDEGAQGMEFVLDAGSAITVEEEEE</sequence>
<dbReference type="PANTHER" id="PTHR10300">
    <property type="entry name" value="CALCIPRESSIN"/>
    <property type="match status" value="1"/>
</dbReference>
<organism evidence="4 5">
    <name type="scientific">Rhizophlyctis rosea</name>
    <dbReference type="NCBI Taxonomy" id="64517"/>
    <lineage>
        <taxon>Eukaryota</taxon>
        <taxon>Fungi</taxon>
        <taxon>Fungi incertae sedis</taxon>
        <taxon>Chytridiomycota</taxon>
        <taxon>Chytridiomycota incertae sedis</taxon>
        <taxon>Chytridiomycetes</taxon>
        <taxon>Rhizophlyctidales</taxon>
        <taxon>Rhizophlyctidaceae</taxon>
        <taxon>Rhizophlyctis</taxon>
    </lineage>
</organism>
<dbReference type="InterPro" id="IPR000504">
    <property type="entry name" value="RRM_dom"/>
</dbReference>